<name>A0ABM4CL43_HYDVU</name>
<dbReference type="RefSeq" id="XP_065662500.1">
    <property type="nucleotide sequence ID" value="XM_065806428.1"/>
</dbReference>
<sequence length="133" mass="15624">MVSYIVAFVIFVTISAVNLAPLNQNEVGKTMDDFRKIFEKDFFFSQKKHKPATVTLNQHPIQIGRKDEFENNDNYYFNNVNKKILMVGLYDKIRQATEDDTFYPRLEERQAKKKEIIALLNEILKPGEEAAWF</sequence>
<keyword evidence="1" id="KW-0732">Signal</keyword>
<feature type="chain" id="PRO_5046492571" evidence="1">
    <location>
        <begin position="17"/>
        <end position="133"/>
    </location>
</feature>
<dbReference type="Proteomes" id="UP001652625">
    <property type="component" value="Chromosome 09"/>
</dbReference>
<evidence type="ECO:0000313" key="3">
    <source>
        <dbReference type="RefSeq" id="XP_065662500.1"/>
    </source>
</evidence>
<reference evidence="3" key="1">
    <citation type="submission" date="2025-08" db="UniProtKB">
        <authorList>
            <consortium name="RefSeq"/>
        </authorList>
    </citation>
    <scope>IDENTIFICATION</scope>
</reference>
<dbReference type="GeneID" id="105843567"/>
<accession>A0ABM4CL43</accession>
<evidence type="ECO:0000256" key="1">
    <source>
        <dbReference type="SAM" id="SignalP"/>
    </source>
</evidence>
<feature type="signal peptide" evidence="1">
    <location>
        <begin position="1"/>
        <end position="16"/>
    </location>
</feature>
<organism evidence="2 3">
    <name type="scientific">Hydra vulgaris</name>
    <name type="common">Hydra</name>
    <name type="synonym">Hydra attenuata</name>
    <dbReference type="NCBI Taxonomy" id="6087"/>
    <lineage>
        <taxon>Eukaryota</taxon>
        <taxon>Metazoa</taxon>
        <taxon>Cnidaria</taxon>
        <taxon>Hydrozoa</taxon>
        <taxon>Hydroidolina</taxon>
        <taxon>Anthoathecata</taxon>
        <taxon>Aplanulata</taxon>
        <taxon>Hydridae</taxon>
        <taxon>Hydra</taxon>
    </lineage>
</organism>
<gene>
    <name evidence="3" type="primary">LOC105843567</name>
</gene>
<evidence type="ECO:0000313" key="2">
    <source>
        <dbReference type="Proteomes" id="UP001652625"/>
    </source>
</evidence>
<protein>
    <submittedName>
        <fullName evidence="3">Uncharacterized protein LOC105843567</fullName>
    </submittedName>
</protein>
<keyword evidence="2" id="KW-1185">Reference proteome</keyword>
<proteinExistence type="predicted"/>